<dbReference type="SUPFAM" id="SSF54518">
    <property type="entry name" value="Tubby C-terminal domain-like"/>
    <property type="match status" value="1"/>
</dbReference>
<evidence type="ECO:0000313" key="3">
    <source>
        <dbReference type="Proteomes" id="UP000234585"/>
    </source>
</evidence>
<dbReference type="Pfam" id="PF04525">
    <property type="entry name" value="LOR"/>
    <property type="match status" value="1"/>
</dbReference>
<name>A0A2I2FPI7_ASPCN</name>
<sequence length="224" mass="25289">MSLHRHSPSIYLAPPPYPIAIRPERIAPRETELTVQTAPEPWHALDYTVSYEGVTVFTIRGRPWSLSQRRTFFDTTGLPLFELRGSWYDSSRLDLRLPGTRHSILHARLRVEIRAPRAEITFKNAGVERGVNGPEVKLEVKDHDLDNMVHVVVLGGQNIAIIQRVTNSRELTEGQRLPFRFRPKWKARVAAGVDLSLIAVLVVIIGQRVAPNPDEGSGVLERDV</sequence>
<comment type="similarity">
    <text evidence="1">Belongs to the LOR family.</text>
</comment>
<dbReference type="EMBL" id="KZ559117">
    <property type="protein sequence ID" value="PLB42539.1"/>
    <property type="molecule type" value="Genomic_DNA"/>
</dbReference>
<dbReference type="InterPro" id="IPR038595">
    <property type="entry name" value="LOR_sf"/>
</dbReference>
<evidence type="ECO:0000256" key="1">
    <source>
        <dbReference type="ARBA" id="ARBA00005437"/>
    </source>
</evidence>
<dbReference type="InterPro" id="IPR007612">
    <property type="entry name" value="LOR"/>
</dbReference>
<dbReference type="Gene3D" id="2.40.160.200">
    <property type="entry name" value="LURP1-related"/>
    <property type="match status" value="1"/>
</dbReference>
<dbReference type="InterPro" id="IPR025659">
    <property type="entry name" value="Tubby-like_C"/>
</dbReference>
<evidence type="ECO:0008006" key="4">
    <source>
        <dbReference type="Google" id="ProtNLM"/>
    </source>
</evidence>
<organism evidence="2 3">
    <name type="scientific">Aspergillus candidus</name>
    <dbReference type="NCBI Taxonomy" id="41067"/>
    <lineage>
        <taxon>Eukaryota</taxon>
        <taxon>Fungi</taxon>
        <taxon>Dikarya</taxon>
        <taxon>Ascomycota</taxon>
        <taxon>Pezizomycotina</taxon>
        <taxon>Eurotiomycetes</taxon>
        <taxon>Eurotiomycetidae</taxon>
        <taxon>Eurotiales</taxon>
        <taxon>Aspergillaceae</taxon>
        <taxon>Aspergillus</taxon>
        <taxon>Aspergillus subgen. Circumdati</taxon>
    </lineage>
</organism>
<proteinExistence type="inferred from homology"/>
<keyword evidence="3" id="KW-1185">Reference proteome</keyword>
<dbReference type="Proteomes" id="UP000234585">
    <property type="component" value="Unassembled WGS sequence"/>
</dbReference>
<reference evidence="2 3" key="1">
    <citation type="submission" date="2017-12" db="EMBL/GenBank/DDBJ databases">
        <authorList>
            <consortium name="DOE Joint Genome Institute"/>
            <person name="Haridas S."/>
            <person name="Kjaerbolling I."/>
            <person name="Vesth T.C."/>
            <person name="Frisvad J.C."/>
            <person name="Nybo J.L."/>
            <person name="Theobald S."/>
            <person name="Kuo A."/>
            <person name="Bowyer P."/>
            <person name="Matsuda Y."/>
            <person name="Mondo S."/>
            <person name="Lyhne E.K."/>
            <person name="Kogle M.E."/>
            <person name="Clum A."/>
            <person name="Lipzen A."/>
            <person name="Salamov A."/>
            <person name="Ngan C.Y."/>
            <person name="Daum C."/>
            <person name="Chiniquy J."/>
            <person name="Barry K."/>
            <person name="LaButti K."/>
            <person name="Simmons B.A."/>
            <person name="Magnuson J.K."/>
            <person name="Mortensen U.H."/>
            <person name="Larsen T.O."/>
            <person name="Grigoriev I.V."/>
            <person name="Baker S.E."/>
            <person name="Andersen M.R."/>
            <person name="Nordberg H.P."/>
            <person name="Cantor M.N."/>
            <person name="Hua S.X."/>
        </authorList>
    </citation>
    <scope>NUCLEOTIDE SEQUENCE [LARGE SCALE GENOMIC DNA]</scope>
    <source>
        <strain evidence="2 3">CBS 102.13</strain>
    </source>
</reference>
<accession>A0A2I2FPI7</accession>
<dbReference type="OrthoDB" id="97518at2759"/>
<evidence type="ECO:0000313" key="2">
    <source>
        <dbReference type="EMBL" id="PLB42539.1"/>
    </source>
</evidence>
<gene>
    <name evidence="2" type="ORF">BDW47DRAFT_121643</name>
</gene>
<protein>
    <recommendedName>
        <fullName evidence="4">Tubby C-terminal-like domain-containing protein</fullName>
    </recommendedName>
</protein>
<dbReference type="GeneID" id="36522826"/>
<dbReference type="AlphaFoldDB" id="A0A2I2FPI7"/>
<dbReference type="RefSeq" id="XP_024676551.1">
    <property type="nucleotide sequence ID" value="XM_024815666.1"/>
</dbReference>